<keyword evidence="3" id="KW-1185">Reference proteome</keyword>
<evidence type="ECO:0000313" key="2">
    <source>
        <dbReference type="EMBL" id="KAJ1143704.1"/>
    </source>
</evidence>
<dbReference type="EMBL" id="JANPWB010000010">
    <property type="protein sequence ID" value="KAJ1143704.1"/>
    <property type="molecule type" value="Genomic_DNA"/>
</dbReference>
<proteinExistence type="predicted"/>
<evidence type="ECO:0000256" key="1">
    <source>
        <dbReference type="SAM" id="MobiDB-lite"/>
    </source>
</evidence>
<comment type="caution">
    <text evidence="2">The sequence shown here is derived from an EMBL/GenBank/DDBJ whole genome shotgun (WGS) entry which is preliminary data.</text>
</comment>
<evidence type="ECO:0000313" key="3">
    <source>
        <dbReference type="Proteomes" id="UP001066276"/>
    </source>
</evidence>
<accession>A0AAV7QXE0</accession>
<dbReference type="Proteomes" id="UP001066276">
    <property type="component" value="Chromosome 6"/>
</dbReference>
<dbReference type="AlphaFoldDB" id="A0AAV7QXE0"/>
<protein>
    <submittedName>
        <fullName evidence="2">Uncharacterized protein</fullName>
    </submittedName>
</protein>
<sequence>MSVLTSAECTMDYNETNRLHYSSGADRRVPQRHFGKQPTFQHARQPGRRGLLWGDVRRRGKEGDAERRAQPEYQQRRRRGGGIYRGERCREGRGEWREIQRGQEGLGNGDANQRRADAK</sequence>
<organism evidence="2 3">
    <name type="scientific">Pleurodeles waltl</name>
    <name type="common">Iberian ribbed newt</name>
    <dbReference type="NCBI Taxonomy" id="8319"/>
    <lineage>
        <taxon>Eukaryota</taxon>
        <taxon>Metazoa</taxon>
        <taxon>Chordata</taxon>
        <taxon>Craniata</taxon>
        <taxon>Vertebrata</taxon>
        <taxon>Euteleostomi</taxon>
        <taxon>Amphibia</taxon>
        <taxon>Batrachia</taxon>
        <taxon>Caudata</taxon>
        <taxon>Salamandroidea</taxon>
        <taxon>Salamandridae</taxon>
        <taxon>Pleurodelinae</taxon>
        <taxon>Pleurodeles</taxon>
    </lineage>
</organism>
<name>A0AAV7QXE0_PLEWA</name>
<feature type="compositionally biased region" description="Basic and acidic residues" evidence="1">
    <location>
        <begin position="85"/>
        <end position="101"/>
    </location>
</feature>
<reference evidence="2" key="1">
    <citation type="journal article" date="2022" name="bioRxiv">
        <title>Sequencing and chromosome-scale assembly of the giantPleurodeles waltlgenome.</title>
        <authorList>
            <person name="Brown T."/>
            <person name="Elewa A."/>
            <person name="Iarovenko S."/>
            <person name="Subramanian E."/>
            <person name="Araus A.J."/>
            <person name="Petzold A."/>
            <person name="Susuki M."/>
            <person name="Suzuki K.-i.T."/>
            <person name="Hayashi T."/>
            <person name="Toyoda A."/>
            <person name="Oliveira C."/>
            <person name="Osipova E."/>
            <person name="Leigh N.D."/>
            <person name="Simon A."/>
            <person name="Yun M.H."/>
        </authorList>
    </citation>
    <scope>NUCLEOTIDE SEQUENCE</scope>
    <source>
        <strain evidence="2">20211129_DDA</strain>
        <tissue evidence="2">Liver</tissue>
    </source>
</reference>
<feature type="region of interest" description="Disordered" evidence="1">
    <location>
        <begin position="35"/>
        <end position="119"/>
    </location>
</feature>
<gene>
    <name evidence="2" type="ORF">NDU88_010009</name>
</gene>
<feature type="compositionally biased region" description="Basic and acidic residues" evidence="1">
    <location>
        <begin position="55"/>
        <end position="70"/>
    </location>
</feature>